<evidence type="ECO:0000313" key="2">
    <source>
        <dbReference type="Proteomes" id="UP000314983"/>
    </source>
</evidence>
<protein>
    <recommendedName>
        <fullName evidence="3">Immunoglobulin V-set domain-containing protein</fullName>
    </recommendedName>
</protein>
<reference evidence="2" key="1">
    <citation type="journal article" date="2014" name="Science">
        <title>Nonhuman genetics. Genomic basis for the convergent evolution of electric organs.</title>
        <authorList>
            <person name="Gallant J.R."/>
            <person name="Traeger L.L."/>
            <person name="Volkening J.D."/>
            <person name="Moffett H."/>
            <person name="Chen P.H."/>
            <person name="Novina C.D."/>
            <person name="Phillips G.N.Jr."/>
            <person name="Anand R."/>
            <person name="Wells G.B."/>
            <person name="Pinch M."/>
            <person name="Guth R."/>
            <person name="Unguez G.A."/>
            <person name="Albert J.S."/>
            <person name="Zakon H.H."/>
            <person name="Samanta M.P."/>
            <person name="Sussman M.R."/>
        </authorList>
    </citation>
    <scope>NUCLEOTIDE SEQUENCE [LARGE SCALE GENOMIC DNA]</scope>
</reference>
<dbReference type="InterPro" id="IPR013783">
    <property type="entry name" value="Ig-like_fold"/>
</dbReference>
<reference evidence="1" key="3">
    <citation type="submission" date="2020-05" db="EMBL/GenBank/DDBJ databases">
        <title>Electrophorus electricus (electric eel) genome, fEleEle1, primary haplotype.</title>
        <authorList>
            <person name="Myers G."/>
            <person name="Meyer A."/>
            <person name="Fedrigo O."/>
            <person name="Formenti G."/>
            <person name="Rhie A."/>
            <person name="Tracey A."/>
            <person name="Sims Y."/>
            <person name="Jarvis E.D."/>
        </authorList>
    </citation>
    <scope>NUCLEOTIDE SEQUENCE [LARGE SCALE GENOMIC DNA]</scope>
</reference>
<reference evidence="1" key="5">
    <citation type="submission" date="2025-09" db="UniProtKB">
        <authorList>
            <consortium name="Ensembl"/>
        </authorList>
    </citation>
    <scope>IDENTIFICATION</scope>
</reference>
<proteinExistence type="predicted"/>
<dbReference type="Ensembl" id="ENSEEET00000015689.2">
    <property type="protein sequence ID" value="ENSEEEP00000015509.2"/>
    <property type="gene ID" value="ENSEEEG00000007701.2"/>
</dbReference>
<organism evidence="1 2">
    <name type="scientific">Electrophorus electricus</name>
    <name type="common">Electric eel</name>
    <name type="synonym">Gymnotus electricus</name>
    <dbReference type="NCBI Taxonomy" id="8005"/>
    <lineage>
        <taxon>Eukaryota</taxon>
        <taxon>Metazoa</taxon>
        <taxon>Chordata</taxon>
        <taxon>Craniata</taxon>
        <taxon>Vertebrata</taxon>
        <taxon>Euteleostomi</taxon>
        <taxon>Actinopterygii</taxon>
        <taxon>Neopterygii</taxon>
        <taxon>Teleostei</taxon>
        <taxon>Ostariophysi</taxon>
        <taxon>Gymnotiformes</taxon>
        <taxon>Gymnotoidei</taxon>
        <taxon>Gymnotidae</taxon>
        <taxon>Electrophorus</taxon>
    </lineage>
</organism>
<sequence length="249" mass="28162">TAQTHILELACAFMCALPVPHGQLALYVQEQASVQFVIPKQERQFLILDWIHRAEHVVVSYNHKHKDIVKKPWDNVEFNMETFALTLKNVQKNQSGDYVAKMRTICFLPGIYYIFHYKWALSYISAPVEAPVLTALSKQSRGDDCNVTVTCRGHDLLLQSNCNNMTCFPQSMISSAVSSLTVSVKSGFIVCNHSNQVSWKNVTETLDLLCPPFEGNNVDTITVHCLLRKTLQHIINLRLQEIAVGYTAH</sequence>
<dbReference type="Gene3D" id="2.60.40.10">
    <property type="entry name" value="Immunoglobulins"/>
    <property type="match status" value="1"/>
</dbReference>
<dbReference type="Proteomes" id="UP000314983">
    <property type="component" value="Chromosome 7"/>
</dbReference>
<dbReference type="STRING" id="8005.ENSEEEP00000015509"/>
<dbReference type="AlphaFoldDB" id="A0A4W4ETV1"/>
<reference evidence="1" key="4">
    <citation type="submission" date="2025-08" db="UniProtKB">
        <authorList>
            <consortium name="Ensembl"/>
        </authorList>
    </citation>
    <scope>IDENTIFICATION</scope>
</reference>
<accession>A0A4W4ETV1</accession>
<dbReference type="GeneTree" id="ENSGT01140000282642"/>
<evidence type="ECO:0008006" key="3">
    <source>
        <dbReference type="Google" id="ProtNLM"/>
    </source>
</evidence>
<keyword evidence="2" id="KW-1185">Reference proteome</keyword>
<name>A0A4W4ETV1_ELEEL</name>
<evidence type="ECO:0000313" key="1">
    <source>
        <dbReference type="Ensembl" id="ENSEEEP00000015509.2"/>
    </source>
</evidence>
<reference evidence="2" key="2">
    <citation type="journal article" date="2017" name="Sci. Adv.">
        <title>A tail of two voltages: Proteomic comparison of the three electric organs of the electric eel.</title>
        <authorList>
            <person name="Traeger L.L."/>
            <person name="Sabat G."/>
            <person name="Barrett-Wilt G.A."/>
            <person name="Wells G.B."/>
            <person name="Sussman M.R."/>
        </authorList>
    </citation>
    <scope>NUCLEOTIDE SEQUENCE [LARGE SCALE GENOMIC DNA]</scope>
</reference>